<name>A0ABQ4WD11_9ASTR</name>
<keyword evidence="3" id="KW-1185">Reference proteome</keyword>
<sequence length="317" mass="36534">MSSLSSEQDTSLMSFDDYVRSLCIYTNEIESATNNFADENFISQNTFYQVYKGQLSHSGELIDIVARKCLQRSVATNEIMMSKDIKHKNIVSIFKCWYTDFIISKHEANESLDKYLSGSTLTWIQRLHICVCIADALRYIHNIKDDECVIHGNIKSSHILLDHNWEPKLKGFGFAIRGKKHHLHLISEYKGSIEYMDPAYERTGGLTHKSDVFSFGVVFFEVLFGRKADGKNWDFARLARSHYKAGTLDAMINSDLRQQMNEHSLKIFSDTAYFCLNEGGALRPDMDQIFKKLQEALELQQMHESYVRSSNHLKVNN</sequence>
<feature type="domain" description="Protein kinase" evidence="1">
    <location>
        <begin position="36"/>
        <end position="297"/>
    </location>
</feature>
<evidence type="ECO:0000313" key="2">
    <source>
        <dbReference type="EMBL" id="GJS50769.1"/>
    </source>
</evidence>
<dbReference type="Gene3D" id="1.10.510.10">
    <property type="entry name" value="Transferase(Phosphotransferase) domain 1"/>
    <property type="match status" value="1"/>
</dbReference>
<comment type="caution">
    <text evidence="2">The sequence shown here is derived from an EMBL/GenBank/DDBJ whole genome shotgun (WGS) entry which is preliminary data.</text>
</comment>
<dbReference type="Proteomes" id="UP001151760">
    <property type="component" value="Unassembled WGS sequence"/>
</dbReference>
<evidence type="ECO:0000259" key="1">
    <source>
        <dbReference type="PROSITE" id="PS50011"/>
    </source>
</evidence>
<reference evidence="2" key="1">
    <citation type="journal article" date="2022" name="Int. J. Mol. Sci.">
        <title>Draft Genome of Tanacetum Coccineum: Genomic Comparison of Closely Related Tanacetum-Family Plants.</title>
        <authorList>
            <person name="Yamashiro T."/>
            <person name="Shiraishi A."/>
            <person name="Nakayama K."/>
            <person name="Satake H."/>
        </authorList>
    </citation>
    <scope>NUCLEOTIDE SEQUENCE</scope>
</reference>
<dbReference type="InterPro" id="IPR000719">
    <property type="entry name" value="Prot_kinase_dom"/>
</dbReference>
<dbReference type="PANTHER" id="PTHR27003">
    <property type="entry name" value="OS07G0166700 PROTEIN"/>
    <property type="match status" value="1"/>
</dbReference>
<proteinExistence type="predicted"/>
<evidence type="ECO:0000313" key="3">
    <source>
        <dbReference type="Proteomes" id="UP001151760"/>
    </source>
</evidence>
<organism evidence="2 3">
    <name type="scientific">Tanacetum coccineum</name>
    <dbReference type="NCBI Taxonomy" id="301880"/>
    <lineage>
        <taxon>Eukaryota</taxon>
        <taxon>Viridiplantae</taxon>
        <taxon>Streptophyta</taxon>
        <taxon>Embryophyta</taxon>
        <taxon>Tracheophyta</taxon>
        <taxon>Spermatophyta</taxon>
        <taxon>Magnoliopsida</taxon>
        <taxon>eudicotyledons</taxon>
        <taxon>Gunneridae</taxon>
        <taxon>Pentapetalae</taxon>
        <taxon>asterids</taxon>
        <taxon>campanulids</taxon>
        <taxon>Asterales</taxon>
        <taxon>Asteraceae</taxon>
        <taxon>Asteroideae</taxon>
        <taxon>Anthemideae</taxon>
        <taxon>Anthemidinae</taxon>
        <taxon>Tanacetum</taxon>
    </lineage>
</organism>
<dbReference type="PROSITE" id="PS50011">
    <property type="entry name" value="PROTEIN_KINASE_DOM"/>
    <property type="match status" value="1"/>
</dbReference>
<accession>A0ABQ4WD11</accession>
<protein>
    <submittedName>
        <fullName evidence="2">Kinase-like domain-containing protein</fullName>
    </submittedName>
</protein>
<dbReference type="InterPro" id="IPR011009">
    <property type="entry name" value="Kinase-like_dom_sf"/>
</dbReference>
<reference evidence="2" key="2">
    <citation type="submission" date="2022-01" db="EMBL/GenBank/DDBJ databases">
        <authorList>
            <person name="Yamashiro T."/>
            <person name="Shiraishi A."/>
            <person name="Satake H."/>
            <person name="Nakayama K."/>
        </authorList>
    </citation>
    <scope>NUCLEOTIDE SEQUENCE</scope>
</reference>
<dbReference type="Pfam" id="PF07714">
    <property type="entry name" value="PK_Tyr_Ser-Thr"/>
    <property type="match status" value="1"/>
</dbReference>
<dbReference type="SMART" id="SM00220">
    <property type="entry name" value="S_TKc"/>
    <property type="match status" value="1"/>
</dbReference>
<dbReference type="EMBL" id="BQNB010008539">
    <property type="protein sequence ID" value="GJS50769.1"/>
    <property type="molecule type" value="Genomic_DNA"/>
</dbReference>
<dbReference type="Gene3D" id="3.30.200.20">
    <property type="entry name" value="Phosphorylase Kinase, domain 1"/>
    <property type="match status" value="1"/>
</dbReference>
<gene>
    <name evidence="2" type="ORF">Tco_0624131</name>
</gene>
<dbReference type="InterPro" id="IPR045272">
    <property type="entry name" value="ANXUR1/2-like"/>
</dbReference>
<dbReference type="SUPFAM" id="SSF56112">
    <property type="entry name" value="Protein kinase-like (PK-like)"/>
    <property type="match status" value="1"/>
</dbReference>
<dbReference type="InterPro" id="IPR001245">
    <property type="entry name" value="Ser-Thr/Tyr_kinase_cat_dom"/>
</dbReference>
<dbReference type="PANTHER" id="PTHR27003:SF383">
    <property type="entry name" value="TYROSINE-PROTEIN KINASE, NON-RECEPTOR JAK_TYK2-RELATED"/>
    <property type="match status" value="1"/>
</dbReference>